<keyword evidence="2" id="KW-1185">Reference proteome</keyword>
<proteinExistence type="predicted"/>
<accession>A0ABN6Q7S3</accession>
<sequence>MDLKIDKKFKIDKPKSKIKLLYLKARAKSKIPNPKLSDKERINGRGQKK</sequence>
<organism evidence="1 2">
    <name type="scientific">Nostoc cf. commune SO-36</name>
    <dbReference type="NCBI Taxonomy" id="449208"/>
    <lineage>
        <taxon>Bacteria</taxon>
        <taxon>Bacillati</taxon>
        <taxon>Cyanobacteriota</taxon>
        <taxon>Cyanophyceae</taxon>
        <taxon>Nostocales</taxon>
        <taxon>Nostocaceae</taxon>
        <taxon>Nostoc</taxon>
    </lineage>
</organism>
<name>A0ABN6Q7S3_NOSCO</name>
<protein>
    <submittedName>
        <fullName evidence="1">Uncharacterized protein</fullName>
    </submittedName>
</protein>
<evidence type="ECO:0000313" key="2">
    <source>
        <dbReference type="Proteomes" id="UP001055453"/>
    </source>
</evidence>
<dbReference type="EMBL" id="AP025732">
    <property type="protein sequence ID" value="BDI19228.1"/>
    <property type="molecule type" value="Genomic_DNA"/>
</dbReference>
<gene>
    <name evidence="1" type="ORF">ANSO36C_50300</name>
</gene>
<reference evidence="1" key="1">
    <citation type="submission" date="2022-04" db="EMBL/GenBank/DDBJ databases">
        <title>Complete genome sequence of a cyanobacterium, Nostoc sp. SO-36, isolated in Antarctica.</title>
        <authorList>
            <person name="Kanesaki Y."/>
            <person name="Effendi D."/>
            <person name="Sakamoto T."/>
            <person name="Ohtani S."/>
            <person name="Awai K."/>
        </authorList>
    </citation>
    <scope>NUCLEOTIDE SEQUENCE</scope>
    <source>
        <strain evidence="1">SO-36</strain>
    </source>
</reference>
<evidence type="ECO:0000313" key="1">
    <source>
        <dbReference type="EMBL" id="BDI19228.1"/>
    </source>
</evidence>
<dbReference type="Proteomes" id="UP001055453">
    <property type="component" value="Chromosome"/>
</dbReference>